<organism evidence="1 2">
    <name type="scientific">Zancudomyces culisetae</name>
    <name type="common">Gut fungus</name>
    <name type="synonym">Smittium culisetae</name>
    <dbReference type="NCBI Taxonomy" id="1213189"/>
    <lineage>
        <taxon>Eukaryota</taxon>
        <taxon>Fungi</taxon>
        <taxon>Fungi incertae sedis</taxon>
        <taxon>Zoopagomycota</taxon>
        <taxon>Kickxellomycotina</taxon>
        <taxon>Harpellomycetes</taxon>
        <taxon>Harpellales</taxon>
        <taxon>Legeriomycetaceae</taxon>
        <taxon>Zancudomyces</taxon>
    </lineage>
</organism>
<sequence>MALEMGLLNLVLDEGVVNEEMKRIKENLKEYGYLENICDEDLAEKFAELNLEAKQEDCSNSSGDDNGNDDRKNMKVLTEEELNQVLDFSDRFLLEMYSIGDDKEEDELYTKQVNALGEDGIIDNEFGTKMYFSKKILVEDIYRDSEWYNIAPSVVIKWCEFLLRSQLFEDSAASNNDNSPGANSNDICTGLKKSLQVAKTAEYEIPNVMALNYRLPGEYNRICVDRFIYNNESLYFDPAKIGGMDSNEEDSLSDLDVYGLMNLNLVSSEKTASIFTIVTTIRPNTVVLEKWTNDKTDTTIKNNTKSDPKNINCELYKIFVEADTLKYCTKGINIFATMNKLSNDIYFISDFSRVLPSFAPLDYHLF</sequence>
<name>A0A1R1PSF7_ZANCU</name>
<evidence type="ECO:0000313" key="1">
    <source>
        <dbReference type="EMBL" id="OMH83884.1"/>
    </source>
</evidence>
<dbReference type="AlphaFoldDB" id="A0A1R1PSF7"/>
<proteinExistence type="predicted"/>
<dbReference type="InterPro" id="IPR018606">
    <property type="entry name" value="Arb1"/>
</dbReference>
<protein>
    <submittedName>
        <fullName evidence="1">Uncharacterized protein</fullName>
    </submittedName>
</protein>
<dbReference type="OrthoDB" id="5541092at2759"/>
<keyword evidence="2" id="KW-1185">Reference proteome</keyword>
<dbReference type="GO" id="GO:0033167">
    <property type="term" value="C:ARC complex"/>
    <property type="evidence" value="ECO:0007669"/>
    <property type="project" value="InterPro"/>
</dbReference>
<dbReference type="GO" id="GO:0031047">
    <property type="term" value="P:regulatory ncRNA-mediated gene silencing"/>
    <property type="evidence" value="ECO:0007669"/>
    <property type="project" value="InterPro"/>
</dbReference>
<dbReference type="Pfam" id="PF09692">
    <property type="entry name" value="Arb1"/>
    <property type="match status" value="1"/>
</dbReference>
<gene>
    <name evidence="1" type="ORF">AX774_g2599</name>
</gene>
<accession>A0A1R1PSF7</accession>
<dbReference type="EMBL" id="LSSK01000292">
    <property type="protein sequence ID" value="OMH83884.1"/>
    <property type="molecule type" value="Genomic_DNA"/>
</dbReference>
<evidence type="ECO:0000313" key="2">
    <source>
        <dbReference type="Proteomes" id="UP000188320"/>
    </source>
</evidence>
<reference evidence="2" key="1">
    <citation type="submission" date="2017-01" db="EMBL/GenBank/DDBJ databases">
        <authorList>
            <person name="Wang Y."/>
            <person name="White M."/>
            <person name="Kvist S."/>
            <person name="Moncalvo J.-M."/>
        </authorList>
    </citation>
    <scope>NUCLEOTIDE SEQUENCE [LARGE SCALE GENOMIC DNA]</scope>
    <source>
        <strain evidence="2">COL-18-3</strain>
    </source>
</reference>
<dbReference type="Proteomes" id="UP000188320">
    <property type="component" value="Unassembled WGS sequence"/>
</dbReference>
<comment type="caution">
    <text evidence="1">The sequence shown here is derived from an EMBL/GenBank/DDBJ whole genome shotgun (WGS) entry which is preliminary data.</text>
</comment>